<protein>
    <submittedName>
        <fullName evidence="5">Uncharacterized protein</fullName>
    </submittedName>
</protein>
<dbReference type="SMART" id="SM00248">
    <property type="entry name" value="ANK"/>
    <property type="match status" value="7"/>
</dbReference>
<comment type="caution">
    <text evidence="5">The sequence shown here is derived from an EMBL/GenBank/DDBJ whole genome shotgun (WGS) entry which is preliminary data.</text>
</comment>
<dbReference type="AlphaFoldDB" id="A0A267G6G7"/>
<dbReference type="Pfam" id="PF12796">
    <property type="entry name" value="Ank_2"/>
    <property type="match status" value="2"/>
</dbReference>
<dbReference type="OrthoDB" id="6137615at2759"/>
<accession>A0A267G6G7</accession>
<evidence type="ECO:0000313" key="6">
    <source>
        <dbReference type="Proteomes" id="UP000215902"/>
    </source>
</evidence>
<dbReference type="EMBL" id="NIVC01000521">
    <property type="protein sequence ID" value="PAA81635.1"/>
    <property type="molecule type" value="Genomic_DNA"/>
</dbReference>
<dbReference type="GO" id="GO:0045944">
    <property type="term" value="P:positive regulation of transcription by RNA polymerase II"/>
    <property type="evidence" value="ECO:0007669"/>
    <property type="project" value="TreeGrafter"/>
</dbReference>
<evidence type="ECO:0000256" key="3">
    <source>
        <dbReference type="PROSITE-ProRule" id="PRU00023"/>
    </source>
</evidence>
<gene>
    <name evidence="5" type="ORF">BOX15_Mlig021128g1</name>
</gene>
<name>A0A267G6G7_9PLAT</name>
<dbReference type="SUPFAM" id="SSF48403">
    <property type="entry name" value="Ankyrin repeat"/>
    <property type="match status" value="1"/>
</dbReference>
<dbReference type="Proteomes" id="UP000215902">
    <property type="component" value="Unassembled WGS sequence"/>
</dbReference>
<feature type="region of interest" description="Disordered" evidence="4">
    <location>
        <begin position="571"/>
        <end position="597"/>
    </location>
</feature>
<keyword evidence="6" id="KW-1185">Reference proteome</keyword>
<dbReference type="STRING" id="282301.A0A267G6G7"/>
<dbReference type="InterPro" id="IPR002110">
    <property type="entry name" value="Ankyrin_rpt"/>
</dbReference>
<dbReference type="GO" id="GO:0005634">
    <property type="term" value="C:nucleus"/>
    <property type="evidence" value="ECO:0007669"/>
    <property type="project" value="TreeGrafter"/>
</dbReference>
<dbReference type="PANTHER" id="PTHR24193">
    <property type="entry name" value="ANKYRIN REPEAT PROTEIN"/>
    <property type="match status" value="1"/>
</dbReference>
<proteinExistence type="predicted"/>
<keyword evidence="2 3" id="KW-0040">ANK repeat</keyword>
<feature type="repeat" description="ANK" evidence="3">
    <location>
        <begin position="171"/>
        <end position="203"/>
    </location>
</feature>
<dbReference type="Gene3D" id="1.25.40.20">
    <property type="entry name" value="Ankyrin repeat-containing domain"/>
    <property type="match status" value="3"/>
</dbReference>
<dbReference type="InterPro" id="IPR036770">
    <property type="entry name" value="Ankyrin_rpt-contain_sf"/>
</dbReference>
<feature type="repeat" description="ANK" evidence="3">
    <location>
        <begin position="103"/>
        <end position="124"/>
    </location>
</feature>
<feature type="repeat" description="ANK" evidence="3">
    <location>
        <begin position="60"/>
        <end position="102"/>
    </location>
</feature>
<evidence type="ECO:0000256" key="2">
    <source>
        <dbReference type="ARBA" id="ARBA00023043"/>
    </source>
</evidence>
<reference evidence="5 6" key="1">
    <citation type="submission" date="2017-06" db="EMBL/GenBank/DDBJ databases">
        <title>A platform for efficient transgenesis in Macrostomum lignano, a flatworm model organism for stem cell research.</title>
        <authorList>
            <person name="Berezikov E."/>
        </authorList>
    </citation>
    <scope>NUCLEOTIDE SEQUENCE [LARGE SCALE GENOMIC DNA]</scope>
    <source>
        <strain evidence="5">DV1</strain>
        <tissue evidence="5">Whole organism</tissue>
    </source>
</reference>
<dbReference type="PROSITE" id="PS50088">
    <property type="entry name" value="ANK_REPEAT"/>
    <property type="match status" value="5"/>
</dbReference>
<sequence>MASADSTSAEADVSNVEAESKRKAELEAVCVMAAEGSLRELKLKIESGATIDRFMKETIDGRTALHCCAAASVTEVLVSTQLHTRIAEILLQNGADAFARDKDGRSALHLAVMSSNPSLVDLLLTARPGNPNIQDIRRSWTPLMYAAKCRSLTITKLLLKNDARHDIADKNGNTALIIAAENRNTEVFKLLVKRGADLDHRNNSGDSAKSIVSDQRWEPMKKWIQEYLRLANNQEMADTKRLCRLASKGEHEAMGNLLRNKPSIVSSKYPLYSDRSALLCAAAASKRHYSQGGEDHTKCAEILVRFGADLNGQDSKSNTVLHLSVKSKNDSLLKFLLGKDVRVADKRNSDSSTPLMLAAEFDYEQHAELLLEHGARTGSVDELFYHAAKEIAESEGSERVLEVMRNFDQRQREKEKVRDREYFCGAQVPRFENIFAGIQGCIHQITHEANTIRNSVSHAVQESYEIYMEMPAYFDHNAQPLRNVLTEAERLGNVFHEKCERLSQRWAPVEQKVLQLLGRPQLINKTDVLKSISDLRECIQSADECKHSLSQLKEKLSDAARLSRELAEKCRKESSDVNKRREERNQEIRNQESGTRNQERGIWKQALIAGAVGGAVGGPLGLIAGLWLGSEDAATSATSVSARHVDAQSSNEDRDLDQRRLEALNKCAEQADQLERDLRFSINDLSESTAPNITSKCSEALEVLEQLASKF</sequence>
<dbReference type="Pfam" id="PF00023">
    <property type="entry name" value="Ank"/>
    <property type="match status" value="1"/>
</dbReference>
<keyword evidence="1" id="KW-0677">Repeat</keyword>
<dbReference type="PANTHER" id="PTHR24193:SF121">
    <property type="entry name" value="ADA2A-CONTAINING COMPLEX COMPONENT 3, ISOFORM D"/>
    <property type="match status" value="1"/>
</dbReference>
<feature type="compositionally biased region" description="Basic and acidic residues" evidence="4">
    <location>
        <begin position="571"/>
        <end position="590"/>
    </location>
</feature>
<evidence type="ECO:0000256" key="4">
    <source>
        <dbReference type="SAM" id="MobiDB-lite"/>
    </source>
</evidence>
<evidence type="ECO:0000256" key="1">
    <source>
        <dbReference type="ARBA" id="ARBA00022737"/>
    </source>
</evidence>
<feature type="repeat" description="ANK" evidence="3">
    <location>
        <begin position="138"/>
        <end position="170"/>
    </location>
</feature>
<organism evidence="5 6">
    <name type="scientific">Macrostomum lignano</name>
    <dbReference type="NCBI Taxonomy" id="282301"/>
    <lineage>
        <taxon>Eukaryota</taxon>
        <taxon>Metazoa</taxon>
        <taxon>Spiralia</taxon>
        <taxon>Lophotrochozoa</taxon>
        <taxon>Platyhelminthes</taxon>
        <taxon>Rhabditophora</taxon>
        <taxon>Macrostomorpha</taxon>
        <taxon>Macrostomida</taxon>
        <taxon>Macrostomidae</taxon>
        <taxon>Macrostomum</taxon>
    </lineage>
</organism>
<dbReference type="PROSITE" id="PS50297">
    <property type="entry name" value="ANK_REP_REGION"/>
    <property type="match status" value="3"/>
</dbReference>
<feature type="repeat" description="ANK" evidence="3">
    <location>
        <begin position="350"/>
        <end position="382"/>
    </location>
</feature>
<dbReference type="InterPro" id="IPR050663">
    <property type="entry name" value="Ankyrin-SOCS_Box"/>
</dbReference>
<dbReference type="GO" id="GO:0000976">
    <property type="term" value="F:transcription cis-regulatory region binding"/>
    <property type="evidence" value="ECO:0007669"/>
    <property type="project" value="TreeGrafter"/>
</dbReference>
<evidence type="ECO:0000313" key="5">
    <source>
        <dbReference type="EMBL" id="PAA81635.1"/>
    </source>
</evidence>